<evidence type="ECO:0000313" key="2">
    <source>
        <dbReference type="EMBL" id="PMS21939.1"/>
    </source>
</evidence>
<dbReference type="RefSeq" id="WP_102636274.1">
    <property type="nucleotide sequence ID" value="NZ_CADIJZ010000039.1"/>
</dbReference>
<accession>A0A2N7VXR6</accession>
<keyword evidence="3" id="KW-1185">Reference proteome</keyword>
<dbReference type="OrthoDB" id="7062343at2"/>
<dbReference type="InterPro" id="IPR010985">
    <property type="entry name" value="Ribbon_hlx_hlx"/>
</dbReference>
<proteinExistence type="predicted"/>
<dbReference type="GO" id="GO:0006355">
    <property type="term" value="P:regulation of DNA-templated transcription"/>
    <property type="evidence" value="ECO:0007669"/>
    <property type="project" value="InterPro"/>
</dbReference>
<dbReference type="EMBL" id="PNXY01000045">
    <property type="protein sequence ID" value="PMS21939.1"/>
    <property type="molecule type" value="Genomic_DNA"/>
</dbReference>
<dbReference type="InterPro" id="IPR013321">
    <property type="entry name" value="Arc_rbn_hlx_hlx"/>
</dbReference>
<reference evidence="1 4" key="2">
    <citation type="submission" date="2020-04" db="EMBL/GenBank/DDBJ databases">
        <authorList>
            <person name="De Canck E."/>
        </authorList>
    </citation>
    <scope>NUCLEOTIDE SEQUENCE [LARGE SCALE GENOMIC DNA]</scope>
    <source>
        <strain evidence="1 4">LMG 27174</strain>
    </source>
</reference>
<dbReference type="CDD" id="cd21631">
    <property type="entry name" value="RHH_CopG_NikR-like"/>
    <property type="match status" value="1"/>
</dbReference>
<evidence type="ECO:0000313" key="3">
    <source>
        <dbReference type="Proteomes" id="UP000235659"/>
    </source>
</evidence>
<dbReference type="Proteomes" id="UP000494205">
    <property type="component" value="Unassembled WGS sequence"/>
</dbReference>
<evidence type="ECO:0000313" key="1">
    <source>
        <dbReference type="EMBL" id="CAB3738928.1"/>
    </source>
</evidence>
<name>A0A2N7VXR6_9BURK</name>
<sequence length="94" mass="10790">MSTTTLRLPPELRDRISRLAEESGTTAHSFMLEAIAERVTSEELRREFLTEGNDRLADMLENGLGIEWADMRDYLGQRAAGRDPATPKVKRWRE</sequence>
<dbReference type="Proteomes" id="UP000235659">
    <property type="component" value="Unassembled WGS sequence"/>
</dbReference>
<protein>
    <submittedName>
        <fullName evidence="2">CopG family transcriptional regulator</fullName>
    </submittedName>
</protein>
<evidence type="ECO:0000313" key="4">
    <source>
        <dbReference type="Proteomes" id="UP000494205"/>
    </source>
</evidence>
<dbReference type="Gene3D" id="1.10.1220.10">
    <property type="entry name" value="Met repressor-like"/>
    <property type="match status" value="1"/>
</dbReference>
<organism evidence="1 4">
    <name type="scientific">Paraburkholderia rhynchosiae</name>
    <dbReference type="NCBI Taxonomy" id="487049"/>
    <lineage>
        <taxon>Bacteria</taxon>
        <taxon>Pseudomonadati</taxon>
        <taxon>Pseudomonadota</taxon>
        <taxon>Betaproteobacteria</taxon>
        <taxon>Burkholderiales</taxon>
        <taxon>Burkholderiaceae</taxon>
        <taxon>Paraburkholderia</taxon>
    </lineage>
</organism>
<dbReference type="SUPFAM" id="SSF47598">
    <property type="entry name" value="Ribbon-helix-helix"/>
    <property type="match status" value="1"/>
</dbReference>
<dbReference type="EMBL" id="CADIJZ010000039">
    <property type="protein sequence ID" value="CAB3738928.1"/>
    <property type="molecule type" value="Genomic_DNA"/>
</dbReference>
<dbReference type="AlphaFoldDB" id="A0A2N7VXR6"/>
<gene>
    <name evidence="2" type="ORF">C0Z16_33375</name>
    <name evidence="1" type="ORF">LMG27174_06505</name>
</gene>
<reference evidence="2 3" key="1">
    <citation type="submission" date="2018-01" db="EMBL/GenBank/DDBJ databases">
        <title>Whole genome analyses suggest that Burkholderia sensu lato contains two further novel genera in the rhizoxinica-symbiotica group Mycetohabitans gen. nov., and Trinickia gen. nov.: implications for the evolution of diazotrophy and nodulation in the Burkholderiaceae.</title>
        <authorList>
            <person name="Estrada-de los Santos P."/>
            <person name="Palmer M."/>
            <person name="Chavez-Ramirez B."/>
            <person name="Beukes C."/>
            <person name="Steenkamp E.T."/>
            <person name="Hirsch A.M."/>
            <person name="Manyaka P."/>
            <person name="Maluk M."/>
            <person name="Lafos M."/>
            <person name="Crook M."/>
            <person name="Gross E."/>
            <person name="Simon M.F."/>
            <person name="Bueno dos Reis Junior F."/>
            <person name="Poole P.S."/>
            <person name="Venter S.N."/>
            <person name="James E.K."/>
        </authorList>
    </citation>
    <scope>NUCLEOTIDE SEQUENCE [LARGE SCALE GENOMIC DNA]</scope>
    <source>
        <strain evidence="2 3">WSM 3937</strain>
    </source>
</reference>